<keyword evidence="2" id="KW-0378">Hydrolase</keyword>
<dbReference type="AlphaFoldDB" id="A0A8H5G8D7"/>
<dbReference type="EMBL" id="JAACJN010000215">
    <property type="protein sequence ID" value="KAF5360229.1"/>
    <property type="molecule type" value="Genomic_DNA"/>
</dbReference>
<dbReference type="InterPro" id="IPR050309">
    <property type="entry name" value="Type-B_Carboxylest/Lipase"/>
</dbReference>
<dbReference type="SUPFAM" id="SSF53474">
    <property type="entry name" value="alpha/beta-Hydrolases"/>
    <property type="match status" value="1"/>
</dbReference>
<evidence type="ECO:0000256" key="2">
    <source>
        <dbReference type="ARBA" id="ARBA00022801"/>
    </source>
</evidence>
<dbReference type="PROSITE" id="PS00122">
    <property type="entry name" value="CARBOXYLESTERASE_B_1"/>
    <property type="match status" value="1"/>
</dbReference>
<protein>
    <recommendedName>
        <fullName evidence="3">Carboxylesterase type B domain-containing protein</fullName>
    </recommendedName>
</protein>
<dbReference type="Proteomes" id="UP000518752">
    <property type="component" value="Unassembled WGS sequence"/>
</dbReference>
<reference evidence="4 5" key="1">
    <citation type="journal article" date="2020" name="ISME J.">
        <title>Uncovering the hidden diversity of litter-decomposition mechanisms in mushroom-forming fungi.</title>
        <authorList>
            <person name="Floudas D."/>
            <person name="Bentzer J."/>
            <person name="Ahren D."/>
            <person name="Johansson T."/>
            <person name="Persson P."/>
            <person name="Tunlid A."/>
        </authorList>
    </citation>
    <scope>NUCLEOTIDE SEQUENCE [LARGE SCALE GENOMIC DNA]</scope>
    <source>
        <strain evidence="4 5">CBS 406.79</strain>
    </source>
</reference>
<accession>A0A8H5G8D7</accession>
<feature type="domain" description="Carboxylesterase type B" evidence="3">
    <location>
        <begin position="562"/>
        <end position="690"/>
    </location>
</feature>
<dbReference type="InterPro" id="IPR029058">
    <property type="entry name" value="AB_hydrolase_fold"/>
</dbReference>
<sequence>MEFPSTPTMIAFMSRFPIGSQFTLAVVLLATCPLVFSSALHTVSLLFENDGNWEQFGNRSSALLIYDAVSSNDALAICDSFNETLLSPNELSEYVSTFRYFRFPRSLLIPNTPPNSSVSQKLLYLQHLGQFNGESEFWVAAPDSSVTPVASTPSLSGTSGTSTNQSDANLPVLCSNSAAFTSQVDTDFSTSPRTNVTSNGIVFTGVRDHMTFRFMGVPYAAPPLDSLRFQYPERWDGTHVDATGCKYHYFPCTRLFWLSNSLDQPACLQFGFFANNDLGLNPWGTSEDCLYLNVYTTYIPSSTSASPEQLRPVSFVRTQKLSLPTNQNPNKPLRFWIHGGGNTSGTGSDSTFDGASLATRGDVVVVTINHRLNIFGFLGLNSSTIPGNYGMADKIAALQWVQDHIADFGGDPERVTIFGQSAGGSSVVDLLKSPKAAGLFQRAISESGGAGSSKTPAQASAAYLPVLAPFCKTNSTGTAFLQCLQALPAETLLGVTSVASSWTTIIDGVYALDTAVHQMGLGPSAVNSVPFLLGFMPEEGQSLLGTAIAPSDTNFTRDLVTAVDNATINAYTDWHLTCPAENMIASALGSQAFPALYVYTMQHAYGLNYFNPYDLCTFPVGTIQPYYRCHSGDLYQVFGTYYLFDQPVRVPQDIAFTALIQDLWTTFARTGNPNPDQDDLAARGPAYESTLQILQEANWIWQAYDTVTMSRASLDYPNLANLQGLPDAANGRCAVAALRTNLMYYEHSDIQTVHPELHHLELLHLHYDTLEHSLAYD</sequence>
<evidence type="ECO:0000259" key="3">
    <source>
        <dbReference type="Pfam" id="PF00135"/>
    </source>
</evidence>
<dbReference type="Pfam" id="PF00135">
    <property type="entry name" value="COesterase"/>
    <property type="match status" value="2"/>
</dbReference>
<comment type="caution">
    <text evidence="4">The sequence shown here is derived from an EMBL/GenBank/DDBJ whole genome shotgun (WGS) entry which is preliminary data.</text>
</comment>
<dbReference type="InterPro" id="IPR002018">
    <property type="entry name" value="CarbesteraseB"/>
</dbReference>
<dbReference type="InterPro" id="IPR019826">
    <property type="entry name" value="Carboxylesterase_B_AS"/>
</dbReference>
<gene>
    <name evidence="4" type="ORF">D9757_012896</name>
</gene>
<dbReference type="GO" id="GO:0016787">
    <property type="term" value="F:hydrolase activity"/>
    <property type="evidence" value="ECO:0007669"/>
    <property type="project" value="UniProtKB-KW"/>
</dbReference>
<keyword evidence="5" id="KW-1185">Reference proteome</keyword>
<dbReference type="PANTHER" id="PTHR11559">
    <property type="entry name" value="CARBOXYLESTERASE"/>
    <property type="match status" value="1"/>
</dbReference>
<comment type="similarity">
    <text evidence="1">Belongs to the type-B carboxylesterase/lipase family.</text>
</comment>
<evidence type="ECO:0000313" key="5">
    <source>
        <dbReference type="Proteomes" id="UP000518752"/>
    </source>
</evidence>
<dbReference type="Gene3D" id="3.40.50.1820">
    <property type="entry name" value="alpha/beta hydrolase"/>
    <property type="match status" value="1"/>
</dbReference>
<dbReference type="OrthoDB" id="408631at2759"/>
<name>A0A8H5G8D7_9AGAR</name>
<organism evidence="4 5">
    <name type="scientific">Collybiopsis confluens</name>
    <dbReference type="NCBI Taxonomy" id="2823264"/>
    <lineage>
        <taxon>Eukaryota</taxon>
        <taxon>Fungi</taxon>
        <taxon>Dikarya</taxon>
        <taxon>Basidiomycota</taxon>
        <taxon>Agaricomycotina</taxon>
        <taxon>Agaricomycetes</taxon>
        <taxon>Agaricomycetidae</taxon>
        <taxon>Agaricales</taxon>
        <taxon>Marasmiineae</taxon>
        <taxon>Omphalotaceae</taxon>
        <taxon>Collybiopsis</taxon>
    </lineage>
</organism>
<feature type="domain" description="Carboxylesterase type B" evidence="3">
    <location>
        <begin position="213"/>
        <end position="545"/>
    </location>
</feature>
<evidence type="ECO:0000313" key="4">
    <source>
        <dbReference type="EMBL" id="KAF5360229.1"/>
    </source>
</evidence>
<proteinExistence type="inferred from homology"/>
<evidence type="ECO:0000256" key="1">
    <source>
        <dbReference type="ARBA" id="ARBA00005964"/>
    </source>
</evidence>